<dbReference type="STRING" id="137246.A0A401T2C2"/>
<sequence>MKWKQFILLSCLGTIFILGILRESESAAVPMDKASKPEDQERMKRQVFVSEQDASNFFKRRAKRSPKSRAEMMAENRQRLAADERRKEYHEEQLNEWESFAEEEQDEQYERSREKVESWRSWHYDGLYPSYLYNRYIY</sequence>
<evidence type="ECO:0000256" key="4">
    <source>
        <dbReference type="ARBA" id="ARBA00013765"/>
    </source>
</evidence>
<evidence type="ECO:0000256" key="11">
    <source>
        <dbReference type="SAM" id="SignalP"/>
    </source>
</evidence>
<comment type="caution">
    <text evidence="12">The sequence shown here is derived from an EMBL/GenBank/DDBJ whole genome shotgun (WGS) entry which is preliminary data.</text>
</comment>
<dbReference type="GO" id="GO:0031012">
    <property type="term" value="C:extracellular matrix"/>
    <property type="evidence" value="ECO:0007669"/>
    <property type="project" value="TreeGrafter"/>
</dbReference>
<dbReference type="EMBL" id="BEZZ01000885">
    <property type="protein sequence ID" value="GCC36791.1"/>
    <property type="molecule type" value="Genomic_DNA"/>
</dbReference>
<protein>
    <recommendedName>
        <fullName evidence="4">Unique cartilage matrix-associated protein</fullName>
    </recommendedName>
</protein>
<evidence type="ECO:0000313" key="13">
    <source>
        <dbReference type="Proteomes" id="UP000287033"/>
    </source>
</evidence>
<comment type="similarity">
    <text evidence="3">Belongs to the UCMA family.</text>
</comment>
<dbReference type="OMA" id="TMLQEGT"/>
<gene>
    <name evidence="12" type="ORF">chiPu_0015290</name>
</gene>
<keyword evidence="13" id="KW-1185">Reference proteome</keyword>
<feature type="region of interest" description="Disordered" evidence="10">
    <location>
        <begin position="60"/>
        <end position="87"/>
    </location>
</feature>
<evidence type="ECO:0000256" key="8">
    <source>
        <dbReference type="ARBA" id="ARBA00022729"/>
    </source>
</evidence>
<proteinExistence type="inferred from homology"/>
<name>A0A401T2C2_CHIPU</name>
<evidence type="ECO:0000256" key="9">
    <source>
        <dbReference type="ARBA" id="ARBA00023054"/>
    </source>
</evidence>
<dbReference type="Proteomes" id="UP000287033">
    <property type="component" value="Unassembled WGS sequence"/>
</dbReference>
<dbReference type="GO" id="GO:0048706">
    <property type="term" value="P:embryonic skeletal system development"/>
    <property type="evidence" value="ECO:0007669"/>
    <property type="project" value="TreeGrafter"/>
</dbReference>
<evidence type="ECO:0000256" key="2">
    <source>
        <dbReference type="ARBA" id="ARBA00004498"/>
    </source>
</evidence>
<keyword evidence="6" id="KW-0272">Extracellular matrix</keyword>
<organism evidence="12 13">
    <name type="scientific">Chiloscyllium punctatum</name>
    <name type="common">Brownbanded bambooshark</name>
    <name type="synonym">Hemiscyllium punctatum</name>
    <dbReference type="NCBI Taxonomy" id="137246"/>
    <lineage>
        <taxon>Eukaryota</taxon>
        <taxon>Metazoa</taxon>
        <taxon>Chordata</taxon>
        <taxon>Craniata</taxon>
        <taxon>Vertebrata</taxon>
        <taxon>Chondrichthyes</taxon>
        <taxon>Elasmobranchii</taxon>
        <taxon>Galeomorphii</taxon>
        <taxon>Galeoidea</taxon>
        <taxon>Orectolobiformes</taxon>
        <taxon>Hemiscylliidae</taxon>
        <taxon>Chiloscyllium</taxon>
    </lineage>
</organism>
<keyword evidence="7" id="KW-0765">Sulfation</keyword>
<evidence type="ECO:0000256" key="6">
    <source>
        <dbReference type="ARBA" id="ARBA00022530"/>
    </source>
</evidence>
<dbReference type="InterPro" id="IPR031386">
    <property type="entry name" value="UCMA"/>
</dbReference>
<keyword evidence="8 11" id="KW-0732">Signal</keyword>
<feature type="compositionally biased region" description="Basic and acidic residues" evidence="10">
    <location>
        <begin position="68"/>
        <end position="87"/>
    </location>
</feature>
<dbReference type="Pfam" id="PF17085">
    <property type="entry name" value="UCMA"/>
    <property type="match status" value="1"/>
</dbReference>
<dbReference type="OrthoDB" id="8907123at2759"/>
<comment type="function">
    <text evidence="1">May be involved in the negative control of osteogenic differentiation of osteochondrogenic precursor cells in peripheral zones of fetal cartilage and at the cartilage-bone interface.</text>
</comment>
<feature type="chain" id="PRO_5019525081" description="Unique cartilage matrix-associated protein" evidence="11">
    <location>
        <begin position="27"/>
        <end position="138"/>
    </location>
</feature>
<evidence type="ECO:0000256" key="3">
    <source>
        <dbReference type="ARBA" id="ARBA00011000"/>
    </source>
</evidence>
<comment type="subcellular location">
    <subcellularLocation>
        <location evidence="2">Secreted</location>
        <location evidence="2">Extracellular space</location>
        <location evidence="2">Extracellular matrix</location>
    </subcellularLocation>
</comment>
<dbReference type="AlphaFoldDB" id="A0A401T2C2"/>
<keyword evidence="9" id="KW-0175">Coiled coil</keyword>
<dbReference type="PANTHER" id="PTHR28647:SF2">
    <property type="entry name" value="UNIQUE CARTILAGE MATRIX-ASSOCIATED PROTEIN"/>
    <property type="match status" value="1"/>
</dbReference>
<evidence type="ECO:0000256" key="1">
    <source>
        <dbReference type="ARBA" id="ARBA00002111"/>
    </source>
</evidence>
<keyword evidence="5" id="KW-0964">Secreted</keyword>
<dbReference type="GO" id="GO:0045667">
    <property type="term" value="P:regulation of osteoblast differentiation"/>
    <property type="evidence" value="ECO:0007669"/>
    <property type="project" value="InterPro"/>
</dbReference>
<accession>A0A401T2C2</accession>
<dbReference type="PANTHER" id="PTHR28647">
    <property type="entry name" value="UNIQUE CARTILAGE MATRIX-ASSOCIATED PROTEIN"/>
    <property type="match status" value="1"/>
</dbReference>
<feature type="signal peptide" evidence="11">
    <location>
        <begin position="1"/>
        <end position="26"/>
    </location>
</feature>
<evidence type="ECO:0000256" key="7">
    <source>
        <dbReference type="ARBA" id="ARBA00022641"/>
    </source>
</evidence>
<reference evidence="12 13" key="1">
    <citation type="journal article" date="2018" name="Nat. Ecol. Evol.">
        <title>Shark genomes provide insights into elasmobranch evolution and the origin of vertebrates.</title>
        <authorList>
            <person name="Hara Y"/>
            <person name="Yamaguchi K"/>
            <person name="Onimaru K"/>
            <person name="Kadota M"/>
            <person name="Koyanagi M"/>
            <person name="Keeley SD"/>
            <person name="Tatsumi K"/>
            <person name="Tanaka K"/>
            <person name="Motone F"/>
            <person name="Kageyama Y"/>
            <person name="Nozu R"/>
            <person name="Adachi N"/>
            <person name="Nishimura O"/>
            <person name="Nakagawa R"/>
            <person name="Tanegashima C"/>
            <person name="Kiyatake I"/>
            <person name="Matsumoto R"/>
            <person name="Murakumo K"/>
            <person name="Nishida K"/>
            <person name="Terakita A"/>
            <person name="Kuratani S"/>
            <person name="Sato K"/>
            <person name="Hyodo S Kuraku.S."/>
        </authorList>
    </citation>
    <scope>NUCLEOTIDE SEQUENCE [LARGE SCALE GENOMIC DNA]</scope>
</reference>
<evidence type="ECO:0000256" key="10">
    <source>
        <dbReference type="SAM" id="MobiDB-lite"/>
    </source>
</evidence>
<evidence type="ECO:0000313" key="12">
    <source>
        <dbReference type="EMBL" id="GCC36791.1"/>
    </source>
</evidence>
<evidence type="ECO:0000256" key="5">
    <source>
        <dbReference type="ARBA" id="ARBA00022525"/>
    </source>
</evidence>